<dbReference type="SUPFAM" id="SSF53383">
    <property type="entry name" value="PLP-dependent transferases"/>
    <property type="match status" value="1"/>
</dbReference>
<sequence>MVILPKKIKDLFYDPKTDSISSLLQGIKDTHAEILKSTDLSKSTLSSEPESDESAILGFRILNDGLSKEFFAPLIASLFDGVSRWHSPNTMYNVAPPPIIPTVTTKTFTSLYNPNLCLDTASGKSLITEQKVIKAIAEYIGWDWQAAGGAFTWGGKATSMYGIKLGLKKCSPSSSAEGVKEDVIVLSTTVGHPAHTSDSNWLGIGSSNIIRIKTDVDNRVDLGEMEKVIEEKTKEGKKIAAIIISGGTTNNMVVDPIEEVVELRDRLVKKLSLDYSPNVHVDTVVAFPWIFFKDYEFQLNPLNIDKAALARISEITKDLRGLYKADSFGIDFHKMGFCPYISCLFMVKDKTLLYGDRDVRRWPFSYTIENSRPGDGPNSAYVALNILGTTGFQILVAHLTEVAVHLQKIIYEAGDFEVINATSLGSSVMFIPRLPKNVSIAAPEERAIIHNNYTSNFIKRIAALGNPYYLDQMPGNATGANPYPLNSLKAYIMSPHSDAESNLKLVKFLVKLKKEIDAEFDFTNTNIEPESELPHPLKYS</sequence>
<name>A0A0G0Z699_9BACT</name>
<dbReference type="GO" id="GO:0019752">
    <property type="term" value="P:carboxylic acid metabolic process"/>
    <property type="evidence" value="ECO:0007669"/>
    <property type="project" value="InterPro"/>
</dbReference>
<dbReference type="GO" id="GO:0016831">
    <property type="term" value="F:carboxy-lyase activity"/>
    <property type="evidence" value="ECO:0007669"/>
    <property type="project" value="UniProtKB-KW"/>
</dbReference>
<dbReference type="Gene3D" id="3.40.640.10">
    <property type="entry name" value="Type I PLP-dependent aspartate aminotransferase-like (Major domain)"/>
    <property type="match status" value="1"/>
</dbReference>
<dbReference type="GO" id="GO:0030170">
    <property type="term" value="F:pyridoxal phosphate binding"/>
    <property type="evidence" value="ECO:0007669"/>
    <property type="project" value="InterPro"/>
</dbReference>
<evidence type="ECO:0000256" key="6">
    <source>
        <dbReference type="PIRSR" id="PIRSR602129-50"/>
    </source>
</evidence>
<dbReference type="Pfam" id="PF00282">
    <property type="entry name" value="Pyridoxal_deC"/>
    <property type="match status" value="1"/>
</dbReference>
<dbReference type="PANTHER" id="PTHR45677">
    <property type="entry name" value="GLUTAMATE DECARBOXYLASE-RELATED"/>
    <property type="match status" value="1"/>
</dbReference>
<evidence type="ECO:0000313" key="8">
    <source>
        <dbReference type="EMBL" id="KKS44189.1"/>
    </source>
</evidence>
<keyword evidence="5 7" id="KW-0456">Lyase</keyword>
<gene>
    <name evidence="8" type="ORF">UV05_C0010G0005</name>
</gene>
<evidence type="ECO:0000256" key="2">
    <source>
        <dbReference type="ARBA" id="ARBA00009533"/>
    </source>
</evidence>
<accession>A0A0G0Z699</accession>
<comment type="caution">
    <text evidence="8">The sequence shown here is derived from an EMBL/GenBank/DDBJ whole genome shotgun (WGS) entry which is preliminary data.</text>
</comment>
<evidence type="ECO:0000256" key="7">
    <source>
        <dbReference type="RuleBase" id="RU000382"/>
    </source>
</evidence>
<organism evidence="8 9">
    <name type="scientific">candidate division CPR1 bacterium GW2011_GWA2_42_17</name>
    <dbReference type="NCBI Taxonomy" id="1618341"/>
    <lineage>
        <taxon>Bacteria</taxon>
        <taxon>candidate division CPR1</taxon>
    </lineage>
</organism>
<comment type="similarity">
    <text evidence="2 7">Belongs to the group II decarboxylase family.</text>
</comment>
<dbReference type="InterPro" id="IPR002129">
    <property type="entry name" value="PyrdxlP-dep_de-COase"/>
</dbReference>
<dbReference type="GO" id="GO:0005737">
    <property type="term" value="C:cytoplasm"/>
    <property type="evidence" value="ECO:0007669"/>
    <property type="project" value="TreeGrafter"/>
</dbReference>
<evidence type="ECO:0000256" key="4">
    <source>
        <dbReference type="ARBA" id="ARBA00022898"/>
    </source>
</evidence>
<evidence type="ECO:0000256" key="1">
    <source>
        <dbReference type="ARBA" id="ARBA00001933"/>
    </source>
</evidence>
<dbReference type="PANTHER" id="PTHR45677:SF8">
    <property type="entry name" value="CYSTEINE SULFINIC ACID DECARBOXYLASE"/>
    <property type="match status" value="1"/>
</dbReference>
<evidence type="ECO:0000256" key="5">
    <source>
        <dbReference type="ARBA" id="ARBA00023239"/>
    </source>
</evidence>
<protein>
    <submittedName>
        <fullName evidence="8">PLP-dependent enzyme, glutamate decarboxylase</fullName>
    </submittedName>
</protein>
<reference evidence="8 9" key="1">
    <citation type="journal article" date="2015" name="Nature">
        <title>rRNA introns, odd ribosomes, and small enigmatic genomes across a large radiation of phyla.</title>
        <authorList>
            <person name="Brown C.T."/>
            <person name="Hug L.A."/>
            <person name="Thomas B.C."/>
            <person name="Sharon I."/>
            <person name="Castelle C.J."/>
            <person name="Singh A."/>
            <person name="Wilkins M.J."/>
            <person name="Williams K.H."/>
            <person name="Banfield J.F."/>
        </authorList>
    </citation>
    <scope>NUCLEOTIDE SEQUENCE [LARGE SCALE GENOMIC DNA]</scope>
</reference>
<feature type="modified residue" description="N6-(pyridoxal phosphate)lysine" evidence="6">
    <location>
        <position position="334"/>
    </location>
</feature>
<dbReference type="InterPro" id="IPR015421">
    <property type="entry name" value="PyrdxlP-dep_Trfase_major"/>
</dbReference>
<proteinExistence type="inferred from homology"/>
<dbReference type="InterPro" id="IPR015424">
    <property type="entry name" value="PyrdxlP-dep_Trfase"/>
</dbReference>
<dbReference type="EMBL" id="LCCZ01000010">
    <property type="protein sequence ID" value="KKS44189.1"/>
    <property type="molecule type" value="Genomic_DNA"/>
</dbReference>
<dbReference type="AlphaFoldDB" id="A0A0G0Z699"/>
<comment type="cofactor">
    <cofactor evidence="1 6 7">
        <name>pyridoxal 5'-phosphate</name>
        <dbReference type="ChEBI" id="CHEBI:597326"/>
    </cofactor>
</comment>
<evidence type="ECO:0000313" key="9">
    <source>
        <dbReference type="Proteomes" id="UP000034875"/>
    </source>
</evidence>
<keyword evidence="4 6" id="KW-0663">Pyridoxal phosphate</keyword>
<keyword evidence="3" id="KW-0210">Decarboxylase</keyword>
<evidence type="ECO:0000256" key="3">
    <source>
        <dbReference type="ARBA" id="ARBA00022793"/>
    </source>
</evidence>
<dbReference type="Proteomes" id="UP000034875">
    <property type="component" value="Unassembled WGS sequence"/>
</dbReference>